<reference evidence="1 2" key="1">
    <citation type="submission" date="2024-07" db="EMBL/GenBank/DDBJ databases">
        <title>Chromosome-level genome assembly of the water stick insect Ranatra chinensis (Heteroptera: Nepidae).</title>
        <authorList>
            <person name="Liu X."/>
        </authorList>
    </citation>
    <scope>NUCLEOTIDE SEQUENCE [LARGE SCALE GENOMIC DNA]</scope>
    <source>
        <strain evidence="1">Cailab_2021Rc</strain>
        <tissue evidence="1">Muscle</tissue>
    </source>
</reference>
<evidence type="ECO:0000313" key="2">
    <source>
        <dbReference type="Proteomes" id="UP001558652"/>
    </source>
</evidence>
<comment type="caution">
    <text evidence="1">The sequence shown here is derived from an EMBL/GenBank/DDBJ whole genome shotgun (WGS) entry which is preliminary data.</text>
</comment>
<name>A0ABD0Z8L6_9HEMI</name>
<dbReference type="EMBL" id="JBFDAA010000006">
    <property type="protein sequence ID" value="KAL1131714.1"/>
    <property type="molecule type" value="Genomic_DNA"/>
</dbReference>
<accession>A0ABD0Z8L6</accession>
<protein>
    <submittedName>
        <fullName evidence="1">Uncharacterized protein</fullName>
    </submittedName>
</protein>
<keyword evidence="2" id="KW-1185">Reference proteome</keyword>
<dbReference type="AlphaFoldDB" id="A0ABD0Z8L6"/>
<proteinExistence type="predicted"/>
<organism evidence="1 2">
    <name type="scientific">Ranatra chinensis</name>
    <dbReference type="NCBI Taxonomy" id="642074"/>
    <lineage>
        <taxon>Eukaryota</taxon>
        <taxon>Metazoa</taxon>
        <taxon>Ecdysozoa</taxon>
        <taxon>Arthropoda</taxon>
        <taxon>Hexapoda</taxon>
        <taxon>Insecta</taxon>
        <taxon>Pterygota</taxon>
        <taxon>Neoptera</taxon>
        <taxon>Paraneoptera</taxon>
        <taxon>Hemiptera</taxon>
        <taxon>Heteroptera</taxon>
        <taxon>Panheteroptera</taxon>
        <taxon>Nepomorpha</taxon>
        <taxon>Nepidae</taxon>
        <taxon>Ranatrinae</taxon>
        <taxon>Ranatra</taxon>
    </lineage>
</organism>
<sequence>MASKCRKVFYENKKQETTVIVSASNGTLKVSFEDTSRVVDDDGIPVAWSVSRKQSRKVLEWEDDMMALDVELGFPTLQLRGADGLWQAGDMGRGEELSVKITCEDSEHGLWEELEHYQKCESCEHFLIGILCVSTLCNAARDNSGDFGGDMIQKFGSKWCDKKQISSANVAMWVEVKSKLSTENKLTLYNAILKPTWTYGAELWGSAKMSNLDRIQAYQSKVLRIILDALRSSERQARPVAEPPAGATVGILDSRGSMAFAGPRQRRRLFRDLVRGGLPLVPGLQRRRNLLKGKRVEIRDNSCASSVVQAISTPGKPAVEKVR</sequence>
<gene>
    <name evidence="1" type="ORF">AAG570_011327</name>
</gene>
<dbReference type="Proteomes" id="UP001558652">
    <property type="component" value="Unassembled WGS sequence"/>
</dbReference>
<evidence type="ECO:0000313" key="1">
    <source>
        <dbReference type="EMBL" id="KAL1131714.1"/>
    </source>
</evidence>